<dbReference type="OrthoDB" id="1744869at2759"/>
<evidence type="ECO:0000256" key="1">
    <source>
        <dbReference type="SAM" id="MobiDB-lite"/>
    </source>
</evidence>
<dbReference type="EMBL" id="MU005572">
    <property type="protein sequence ID" value="KAF2689131.1"/>
    <property type="molecule type" value="Genomic_DNA"/>
</dbReference>
<name>A0A6G1JFW6_9PLEO</name>
<organism evidence="2 3">
    <name type="scientific">Lentithecium fluviatile CBS 122367</name>
    <dbReference type="NCBI Taxonomy" id="1168545"/>
    <lineage>
        <taxon>Eukaryota</taxon>
        <taxon>Fungi</taxon>
        <taxon>Dikarya</taxon>
        <taxon>Ascomycota</taxon>
        <taxon>Pezizomycotina</taxon>
        <taxon>Dothideomycetes</taxon>
        <taxon>Pleosporomycetidae</taxon>
        <taxon>Pleosporales</taxon>
        <taxon>Massarineae</taxon>
        <taxon>Lentitheciaceae</taxon>
        <taxon>Lentithecium</taxon>
    </lineage>
</organism>
<evidence type="ECO:0000313" key="3">
    <source>
        <dbReference type="Proteomes" id="UP000799291"/>
    </source>
</evidence>
<dbReference type="Proteomes" id="UP000799291">
    <property type="component" value="Unassembled WGS sequence"/>
</dbReference>
<protein>
    <submittedName>
        <fullName evidence="2">Uncharacterized protein</fullName>
    </submittedName>
</protein>
<reference evidence="2" key="1">
    <citation type="journal article" date="2020" name="Stud. Mycol.">
        <title>101 Dothideomycetes genomes: a test case for predicting lifestyles and emergence of pathogens.</title>
        <authorList>
            <person name="Haridas S."/>
            <person name="Albert R."/>
            <person name="Binder M."/>
            <person name="Bloem J."/>
            <person name="Labutti K."/>
            <person name="Salamov A."/>
            <person name="Andreopoulos B."/>
            <person name="Baker S."/>
            <person name="Barry K."/>
            <person name="Bills G."/>
            <person name="Bluhm B."/>
            <person name="Cannon C."/>
            <person name="Castanera R."/>
            <person name="Culley D."/>
            <person name="Daum C."/>
            <person name="Ezra D."/>
            <person name="Gonzalez J."/>
            <person name="Henrissat B."/>
            <person name="Kuo A."/>
            <person name="Liang C."/>
            <person name="Lipzen A."/>
            <person name="Lutzoni F."/>
            <person name="Magnuson J."/>
            <person name="Mondo S."/>
            <person name="Nolan M."/>
            <person name="Ohm R."/>
            <person name="Pangilinan J."/>
            <person name="Park H.-J."/>
            <person name="Ramirez L."/>
            <person name="Alfaro M."/>
            <person name="Sun H."/>
            <person name="Tritt A."/>
            <person name="Yoshinaga Y."/>
            <person name="Zwiers L.-H."/>
            <person name="Turgeon B."/>
            <person name="Goodwin S."/>
            <person name="Spatafora J."/>
            <person name="Crous P."/>
            <person name="Grigoriev I."/>
        </authorList>
    </citation>
    <scope>NUCLEOTIDE SEQUENCE</scope>
    <source>
        <strain evidence="2">CBS 122367</strain>
    </source>
</reference>
<proteinExistence type="predicted"/>
<gene>
    <name evidence="2" type="ORF">K458DRAFT_413429</name>
</gene>
<feature type="region of interest" description="Disordered" evidence="1">
    <location>
        <begin position="421"/>
        <end position="442"/>
    </location>
</feature>
<keyword evidence="3" id="KW-1185">Reference proteome</keyword>
<evidence type="ECO:0000313" key="2">
    <source>
        <dbReference type="EMBL" id="KAF2689131.1"/>
    </source>
</evidence>
<sequence>MPPWVARQWHVWRGPHSAPGAWRCTQRLARQPSVLTSRPYSAAGPDDKSYTFSRANSAIIIPRSVHVQPQDLIAHIQPIARDRLTKDRLVVFFVTPAFATWLLDDEVFLRKALRQTYANLLSWEDFPYARIHALCAVVDKLPTPTAIGGGQSPVAAALERMHQPPVSETGYEGMAYTTLRYWDGISAHRLQPAVRDDKPAISFITSERTDSTGYFADALRLPLANTVFQTGLPSTMQYSTWHKKKKGNDLELRKTRNITQHGLKFHRCLPTKESTSALAVPLIPLTEPRRVDASMGNILRRVIGPDGKSVSASQELERIVPRYHNARGESSRTTSVWALLIPKELMVLVLKKTAALLGRQSHVGESSTAVEDELWEALWKRDPTPWNDLVPTAIASSARLHRVLSGGGGWGKKAGLLSLDPVAEGGQTPAPSISDGPNDLSSALQQAAHDGDYIQFFISPSTTSPASIDQDAQSKRLKELAEIETPWGWELGTVPSTVDVIPGGSWQHEAPASKDTFVFKHSFGALAEGGITLHRHFKLKQDHTYSLISGSKIDVPFSRFSAVNTEAEEESMGENVGNPEIK</sequence>
<accession>A0A6G1JFW6</accession>
<dbReference type="AlphaFoldDB" id="A0A6G1JFW6"/>